<feature type="transmembrane region" description="Helical" evidence="1">
    <location>
        <begin position="33"/>
        <end position="56"/>
    </location>
</feature>
<dbReference type="EMBL" id="VEPZ02001659">
    <property type="protein sequence ID" value="KAE8664150.1"/>
    <property type="molecule type" value="Genomic_DNA"/>
</dbReference>
<keyword evidence="1" id="KW-0472">Membrane</keyword>
<dbReference type="AlphaFoldDB" id="A0A6A2X5G2"/>
<dbReference type="PANTHER" id="PTHR46225:SF7">
    <property type="entry name" value="SUPERFAMILY PROTEIN, PUTATIVE-RELATED"/>
    <property type="match status" value="1"/>
</dbReference>
<evidence type="ECO:0000313" key="3">
    <source>
        <dbReference type="Proteomes" id="UP000436088"/>
    </source>
</evidence>
<dbReference type="PANTHER" id="PTHR46225">
    <property type="entry name" value="C3H4 TYPE ZINC FINGER PROTEIN"/>
    <property type="match status" value="1"/>
</dbReference>
<evidence type="ECO:0000256" key="1">
    <source>
        <dbReference type="SAM" id="Phobius"/>
    </source>
</evidence>
<keyword evidence="3" id="KW-1185">Reference proteome</keyword>
<accession>A0A6A2X5G2</accession>
<evidence type="ECO:0000313" key="2">
    <source>
        <dbReference type="EMBL" id="KAE8664150.1"/>
    </source>
</evidence>
<proteinExistence type="predicted"/>
<name>A0A6A2X5G2_HIBSY</name>
<feature type="transmembrane region" description="Helical" evidence="1">
    <location>
        <begin position="6"/>
        <end position="21"/>
    </location>
</feature>
<protein>
    <submittedName>
        <fullName evidence="2">Uncharacterized protein</fullName>
    </submittedName>
</protein>
<comment type="caution">
    <text evidence="2">The sequence shown here is derived from an EMBL/GenBank/DDBJ whole genome shotgun (WGS) entry which is preliminary data.</text>
</comment>
<organism evidence="2 3">
    <name type="scientific">Hibiscus syriacus</name>
    <name type="common">Rose of Sharon</name>
    <dbReference type="NCBI Taxonomy" id="106335"/>
    <lineage>
        <taxon>Eukaryota</taxon>
        <taxon>Viridiplantae</taxon>
        <taxon>Streptophyta</taxon>
        <taxon>Embryophyta</taxon>
        <taxon>Tracheophyta</taxon>
        <taxon>Spermatophyta</taxon>
        <taxon>Magnoliopsida</taxon>
        <taxon>eudicotyledons</taxon>
        <taxon>Gunneridae</taxon>
        <taxon>Pentapetalae</taxon>
        <taxon>rosids</taxon>
        <taxon>malvids</taxon>
        <taxon>Malvales</taxon>
        <taxon>Malvaceae</taxon>
        <taxon>Malvoideae</taxon>
        <taxon>Hibiscus</taxon>
    </lineage>
</organism>
<gene>
    <name evidence="2" type="ORF">F3Y22_tig00112852pilonHSYRG00001</name>
</gene>
<keyword evidence="1" id="KW-1133">Transmembrane helix</keyword>
<dbReference type="Proteomes" id="UP000436088">
    <property type="component" value="Unassembled WGS sequence"/>
</dbReference>
<sequence>MGAKAYFFVWFVVGNVWLFGGNSSSGDSNLHRLCVMFLVFGYLDFIMPFILCLVLACCCGDLGPIRGASSECIDSLPTYTFKLQKDGSGSIKKINSEVNGGAEAAGAEKDCSIPRDDVVSSGMPCS</sequence>
<reference evidence="2" key="1">
    <citation type="submission" date="2019-09" db="EMBL/GenBank/DDBJ databases">
        <title>Draft genome information of white flower Hibiscus syriacus.</title>
        <authorList>
            <person name="Kim Y.-M."/>
        </authorList>
    </citation>
    <scope>NUCLEOTIDE SEQUENCE [LARGE SCALE GENOMIC DNA]</scope>
    <source>
        <strain evidence="2">YM2019G1</strain>
    </source>
</reference>
<keyword evidence="1" id="KW-0812">Transmembrane</keyword>